<keyword evidence="4" id="KW-0804">Transcription</keyword>
<dbReference type="AlphaFoldDB" id="A0AB40AJG8"/>
<accession>A0AB40AJG8</accession>
<name>A0AB40AJG8_DIOCR</name>
<proteinExistence type="predicted"/>
<feature type="domain" description="WRKY" evidence="6">
    <location>
        <begin position="127"/>
        <end position="190"/>
    </location>
</feature>
<dbReference type="Proteomes" id="UP001515500">
    <property type="component" value="Chromosome 19"/>
</dbReference>
<dbReference type="RefSeq" id="XP_039115116.1">
    <property type="nucleotide sequence ID" value="XM_039259182.1"/>
</dbReference>
<dbReference type="SUPFAM" id="SSF118290">
    <property type="entry name" value="WRKY DNA-binding domain"/>
    <property type="match status" value="1"/>
</dbReference>
<keyword evidence="5" id="KW-0539">Nucleus</keyword>
<keyword evidence="2" id="KW-0805">Transcription regulation</keyword>
<keyword evidence="3" id="KW-0238">DNA-binding</keyword>
<dbReference type="GO" id="GO:0003700">
    <property type="term" value="F:DNA-binding transcription factor activity"/>
    <property type="evidence" value="ECO:0007669"/>
    <property type="project" value="InterPro"/>
</dbReference>
<evidence type="ECO:0000256" key="2">
    <source>
        <dbReference type="ARBA" id="ARBA00023015"/>
    </source>
</evidence>
<evidence type="ECO:0000313" key="7">
    <source>
        <dbReference type="Proteomes" id="UP001515500"/>
    </source>
</evidence>
<comment type="subcellular location">
    <subcellularLocation>
        <location evidence="1">Nucleus</location>
    </subcellularLocation>
</comment>
<evidence type="ECO:0000256" key="5">
    <source>
        <dbReference type="ARBA" id="ARBA00023242"/>
    </source>
</evidence>
<keyword evidence="7" id="KW-1185">Reference proteome</keyword>
<evidence type="ECO:0000313" key="8">
    <source>
        <dbReference type="RefSeq" id="XP_039115116.1"/>
    </source>
</evidence>
<dbReference type="GO" id="GO:0043565">
    <property type="term" value="F:sequence-specific DNA binding"/>
    <property type="evidence" value="ECO:0007669"/>
    <property type="project" value="InterPro"/>
</dbReference>
<protein>
    <submittedName>
        <fullName evidence="8">Probable WRKY transcription factor 67</fullName>
    </submittedName>
</protein>
<dbReference type="SMART" id="SM00774">
    <property type="entry name" value="WRKY"/>
    <property type="match status" value="1"/>
</dbReference>
<dbReference type="Gene3D" id="2.20.25.80">
    <property type="entry name" value="WRKY domain"/>
    <property type="match status" value="1"/>
</dbReference>
<dbReference type="GO" id="GO:0005634">
    <property type="term" value="C:nucleus"/>
    <property type="evidence" value="ECO:0007669"/>
    <property type="project" value="UniProtKB-SubCell"/>
</dbReference>
<dbReference type="InterPro" id="IPR036576">
    <property type="entry name" value="WRKY_dom_sf"/>
</dbReference>
<evidence type="ECO:0000256" key="3">
    <source>
        <dbReference type="ARBA" id="ARBA00023125"/>
    </source>
</evidence>
<sequence length="320" mass="36409">MHEIIERSVLYQELAIQEITRGYKLAARLQTFIPKGEPQLELVGILLEEVLQALSMALSMLKKSGNTCTQTQASREQIISETSSASFSDQGSTEAPEEVKIPTSASIVCGKRERQQRLKTMDPWTKVTYAPHDDGHQWRKYGQKNLQKSKLARSYYRCTYKDEGCPATKHVQQKDNNDPPLFLVTYYEQHICKTNNNPMIITPQITQDPLLPVEPNLFSFESNANKFFCYHERAMLKASTTDQQDSDLERVDLQNVIIDQTAIGSVVNNEQYCLEAVPNSTIEDFSLSACMSPPWEVMSLDYLQMDSFGFDPLHEGFPSF</sequence>
<gene>
    <name evidence="8" type="primary">LOC120250376</name>
</gene>
<dbReference type="GeneID" id="120250376"/>
<dbReference type="PANTHER" id="PTHR31282">
    <property type="entry name" value="WRKY TRANSCRIPTION FACTOR 21-RELATED"/>
    <property type="match status" value="1"/>
</dbReference>
<organism evidence="7 8">
    <name type="scientific">Dioscorea cayennensis subsp. rotundata</name>
    <name type="common">White Guinea yam</name>
    <name type="synonym">Dioscorea rotundata</name>
    <dbReference type="NCBI Taxonomy" id="55577"/>
    <lineage>
        <taxon>Eukaryota</taxon>
        <taxon>Viridiplantae</taxon>
        <taxon>Streptophyta</taxon>
        <taxon>Embryophyta</taxon>
        <taxon>Tracheophyta</taxon>
        <taxon>Spermatophyta</taxon>
        <taxon>Magnoliopsida</taxon>
        <taxon>Liliopsida</taxon>
        <taxon>Dioscoreales</taxon>
        <taxon>Dioscoreaceae</taxon>
        <taxon>Dioscorea</taxon>
    </lineage>
</organism>
<dbReference type="InterPro" id="IPR003657">
    <property type="entry name" value="WRKY_dom"/>
</dbReference>
<dbReference type="InterPro" id="IPR044810">
    <property type="entry name" value="WRKY_plant"/>
</dbReference>
<evidence type="ECO:0000256" key="1">
    <source>
        <dbReference type="ARBA" id="ARBA00004123"/>
    </source>
</evidence>
<reference evidence="8" key="1">
    <citation type="submission" date="2025-08" db="UniProtKB">
        <authorList>
            <consortium name="RefSeq"/>
        </authorList>
    </citation>
    <scope>IDENTIFICATION</scope>
</reference>
<dbReference type="Pfam" id="PF03106">
    <property type="entry name" value="WRKY"/>
    <property type="match status" value="1"/>
</dbReference>
<evidence type="ECO:0000259" key="6">
    <source>
        <dbReference type="PROSITE" id="PS50811"/>
    </source>
</evidence>
<evidence type="ECO:0000256" key="4">
    <source>
        <dbReference type="ARBA" id="ARBA00023163"/>
    </source>
</evidence>
<dbReference type="PROSITE" id="PS50811">
    <property type="entry name" value="WRKY"/>
    <property type="match status" value="1"/>
</dbReference>